<reference evidence="1 2" key="1">
    <citation type="journal article" date="2013" name="Appl. Microbiol. Biotechnol.">
        <title>Glycerol assimilation and production of 1,3-propanediol by Citrobacter amalonaticus Y19.</title>
        <authorList>
            <person name="Ainala S.K."/>
            <person name="Ashok S."/>
            <person name="Ko Y."/>
            <person name="Park S."/>
        </authorList>
    </citation>
    <scope>NUCLEOTIDE SEQUENCE [LARGE SCALE GENOMIC DNA]</scope>
    <source>
        <strain evidence="1 2">Y19</strain>
    </source>
</reference>
<organism evidence="1 2">
    <name type="scientific">Citrobacter amalonaticus Y19</name>
    <dbReference type="NCBI Taxonomy" id="1261127"/>
    <lineage>
        <taxon>Bacteria</taxon>
        <taxon>Pseudomonadati</taxon>
        <taxon>Pseudomonadota</taxon>
        <taxon>Gammaproteobacteria</taxon>
        <taxon>Enterobacterales</taxon>
        <taxon>Enterobacteriaceae</taxon>
        <taxon>Citrobacter</taxon>
    </lineage>
</organism>
<dbReference type="Pfam" id="PF24233">
    <property type="entry name" value="DUF7446"/>
    <property type="match status" value="1"/>
</dbReference>
<dbReference type="AlphaFoldDB" id="A0A0F6TYM3"/>
<dbReference type="HOGENOM" id="CLU_2422402_0_0_6"/>
<dbReference type="Proteomes" id="UP000034085">
    <property type="component" value="Chromosome"/>
</dbReference>
<accession>A0A0F6TYM3</accession>
<evidence type="ECO:0000313" key="1">
    <source>
        <dbReference type="EMBL" id="AKE61297.1"/>
    </source>
</evidence>
<dbReference type="PATRIC" id="fig|1261127.3.peg.4848"/>
<dbReference type="OrthoDB" id="6548704at2"/>
<proteinExistence type="predicted"/>
<dbReference type="InterPro" id="IPR055869">
    <property type="entry name" value="DUF7446"/>
</dbReference>
<dbReference type="KEGG" id="cama:F384_23365"/>
<protein>
    <submittedName>
        <fullName evidence="1">Uncharacterized protein</fullName>
    </submittedName>
</protein>
<name>A0A0F6TYM3_CITAM</name>
<evidence type="ECO:0000313" key="2">
    <source>
        <dbReference type="Proteomes" id="UP000034085"/>
    </source>
</evidence>
<sequence length="91" mass="10123">MGIKMQNNKNLEYRVDYTPLGGRLFAGFVRCDNGKWEGSRHEVTEQALLAVGKKLLSEGNGMQMQLPDGRVIRLSAVISDSDEAEVHVAQF</sequence>
<dbReference type="EMBL" id="CP011132">
    <property type="protein sequence ID" value="AKE61297.1"/>
    <property type="molecule type" value="Genomic_DNA"/>
</dbReference>
<gene>
    <name evidence="1" type="ORF">F384_23365</name>
</gene>